<dbReference type="InterPro" id="IPR002502">
    <property type="entry name" value="Amidase_domain"/>
</dbReference>
<evidence type="ECO:0000313" key="2">
    <source>
        <dbReference type="EMBL" id="AMO36721.1"/>
    </source>
</evidence>
<dbReference type="STRING" id="1134435.AC731_007060"/>
<protein>
    <recommendedName>
        <fullName evidence="1">N-acetylmuramoyl-L-alanine amidase domain-containing protein</fullName>
    </recommendedName>
</protein>
<dbReference type="CDD" id="cd06583">
    <property type="entry name" value="PGRP"/>
    <property type="match status" value="1"/>
</dbReference>
<dbReference type="InterPro" id="IPR036505">
    <property type="entry name" value="Amidase/PGRP_sf"/>
</dbReference>
<keyword evidence="3" id="KW-1185">Reference proteome</keyword>
<accession>A0A127K428</accession>
<proteinExistence type="predicted"/>
<sequence>MNYARRVDTLIIHCAATPNGRWTSVLDIDYWHKQAGFKRAPATEDARKWNPDLRHVGYHWVIYTNGGLATGRHESEVGAHARGHNARSLSICLVGTDKFTPLQWDQLAHQVQHLCRRHGIALQHATAANGWRGVCGHRDTGANKTCPGFDVAAWLANGMQPHSDSILIERRQR</sequence>
<name>A0A127K428_9RHOO</name>
<reference evidence="3" key="1">
    <citation type="submission" date="2016-03" db="EMBL/GenBank/DDBJ databases">
        <authorList>
            <person name="Ma C."/>
            <person name="Zhou S."/>
            <person name="Yang G."/>
        </authorList>
    </citation>
    <scope>NUCLEOTIDE SEQUENCE [LARGE SCALE GENOMIC DNA]</scope>
    <source>
        <strain evidence="3">SgZ-1</strain>
    </source>
</reference>
<evidence type="ECO:0000259" key="1">
    <source>
        <dbReference type="Pfam" id="PF01510"/>
    </source>
</evidence>
<dbReference type="SUPFAM" id="SSF55846">
    <property type="entry name" value="N-acetylmuramoyl-L-alanine amidase-like"/>
    <property type="match status" value="1"/>
</dbReference>
<gene>
    <name evidence="2" type="ORF">AC731_007060</name>
</gene>
<dbReference type="Pfam" id="PF01510">
    <property type="entry name" value="Amidase_2"/>
    <property type="match status" value="1"/>
</dbReference>
<dbReference type="EMBL" id="CP014646">
    <property type="protein sequence ID" value="AMO36721.1"/>
    <property type="molecule type" value="Genomic_DNA"/>
</dbReference>
<dbReference type="GO" id="GO:0008745">
    <property type="term" value="F:N-acetylmuramoyl-L-alanine amidase activity"/>
    <property type="evidence" value="ECO:0007669"/>
    <property type="project" value="InterPro"/>
</dbReference>
<dbReference type="RefSeq" id="WP_048702913.1">
    <property type="nucleotide sequence ID" value="NZ_CP014646.1"/>
</dbReference>
<feature type="domain" description="N-acetylmuramoyl-L-alanine amidase" evidence="1">
    <location>
        <begin position="5"/>
        <end position="148"/>
    </location>
</feature>
<organism evidence="2 3">
    <name type="scientific">Thauera humireducens</name>
    <dbReference type="NCBI Taxonomy" id="1134435"/>
    <lineage>
        <taxon>Bacteria</taxon>
        <taxon>Pseudomonadati</taxon>
        <taxon>Pseudomonadota</taxon>
        <taxon>Betaproteobacteria</taxon>
        <taxon>Rhodocyclales</taxon>
        <taxon>Zoogloeaceae</taxon>
        <taxon>Thauera</taxon>
    </lineage>
</organism>
<dbReference type="GO" id="GO:0009253">
    <property type="term" value="P:peptidoglycan catabolic process"/>
    <property type="evidence" value="ECO:0007669"/>
    <property type="project" value="InterPro"/>
</dbReference>
<evidence type="ECO:0000313" key="3">
    <source>
        <dbReference type="Proteomes" id="UP000036902"/>
    </source>
</evidence>
<dbReference type="KEGG" id="thu:AC731_007060"/>
<dbReference type="AlphaFoldDB" id="A0A127K428"/>
<dbReference type="Gene3D" id="3.40.80.10">
    <property type="entry name" value="Peptidoglycan recognition protein-like"/>
    <property type="match status" value="1"/>
</dbReference>
<dbReference type="Proteomes" id="UP000036902">
    <property type="component" value="Chromosome"/>
</dbReference>